<keyword evidence="3" id="KW-1185">Reference proteome</keyword>
<gene>
    <name evidence="2" type="ORF">SAMN05444920_111348</name>
</gene>
<dbReference type="AlphaFoldDB" id="A0A1H6EM81"/>
<organism evidence="2 3">
    <name type="scientific">Nonomuraea solani</name>
    <dbReference type="NCBI Taxonomy" id="1144553"/>
    <lineage>
        <taxon>Bacteria</taxon>
        <taxon>Bacillati</taxon>
        <taxon>Actinomycetota</taxon>
        <taxon>Actinomycetes</taxon>
        <taxon>Streptosporangiales</taxon>
        <taxon>Streptosporangiaceae</taxon>
        <taxon>Nonomuraea</taxon>
    </lineage>
</organism>
<name>A0A1H6EM81_9ACTN</name>
<protein>
    <submittedName>
        <fullName evidence="2">Uncharacterized protein</fullName>
    </submittedName>
</protein>
<evidence type="ECO:0000313" key="2">
    <source>
        <dbReference type="EMBL" id="SEG98463.1"/>
    </source>
</evidence>
<accession>A0A1H6EM81</accession>
<evidence type="ECO:0000256" key="1">
    <source>
        <dbReference type="SAM" id="MobiDB-lite"/>
    </source>
</evidence>
<sequence length="70" mass="7286">MSGYRERGSSSLSAALTPPAEPVSGNAAANPQKRAQGRLGRVEIVKVLRGGLDASSMGVPTREAFTVGMW</sequence>
<proteinExistence type="predicted"/>
<feature type="region of interest" description="Disordered" evidence="1">
    <location>
        <begin position="1"/>
        <end position="36"/>
    </location>
</feature>
<dbReference type="EMBL" id="FNVT01000011">
    <property type="protein sequence ID" value="SEG98463.1"/>
    <property type="molecule type" value="Genomic_DNA"/>
</dbReference>
<evidence type="ECO:0000313" key="3">
    <source>
        <dbReference type="Proteomes" id="UP000236732"/>
    </source>
</evidence>
<dbReference type="Proteomes" id="UP000236732">
    <property type="component" value="Unassembled WGS sequence"/>
</dbReference>
<reference evidence="2 3" key="1">
    <citation type="submission" date="2016-10" db="EMBL/GenBank/DDBJ databases">
        <authorList>
            <person name="de Groot N.N."/>
        </authorList>
    </citation>
    <scope>NUCLEOTIDE SEQUENCE [LARGE SCALE GENOMIC DNA]</scope>
    <source>
        <strain evidence="2 3">CGMCC 4.7037</strain>
    </source>
</reference>